<accession>A0AAE1E0Z6</accession>
<evidence type="ECO:0000313" key="2">
    <source>
        <dbReference type="Proteomes" id="UP001283361"/>
    </source>
</evidence>
<keyword evidence="2" id="KW-1185">Reference proteome</keyword>
<organism evidence="1 2">
    <name type="scientific">Elysia crispata</name>
    <name type="common">lettuce slug</name>
    <dbReference type="NCBI Taxonomy" id="231223"/>
    <lineage>
        <taxon>Eukaryota</taxon>
        <taxon>Metazoa</taxon>
        <taxon>Spiralia</taxon>
        <taxon>Lophotrochozoa</taxon>
        <taxon>Mollusca</taxon>
        <taxon>Gastropoda</taxon>
        <taxon>Heterobranchia</taxon>
        <taxon>Euthyneura</taxon>
        <taxon>Panpulmonata</taxon>
        <taxon>Sacoglossa</taxon>
        <taxon>Placobranchoidea</taxon>
        <taxon>Plakobranchidae</taxon>
        <taxon>Elysia</taxon>
    </lineage>
</organism>
<dbReference type="EMBL" id="JAWDGP010001718">
    <property type="protein sequence ID" value="KAK3788878.1"/>
    <property type="molecule type" value="Genomic_DNA"/>
</dbReference>
<sequence length="312" mass="34696">MDGVERGSESEISELLESAGGRMEQRKAQSQRYRSCLNQQVDGWSRERLRVRDIGVVRISRYYVGSHGAKDYPSQITVLITARVSYYVSSHGAKDYPGQITALITARFTNNVGSHGANDYPGQITALITARVLCEQSWRKRLSWPDNCVNYCPGHVLCGQSWSKRLSPDSQITALICARVRYYVGSHGAKDYPGQITAVLCWQSWSKRLSWPDNRVNYCPGPVLCGQSWSKRLSPDSQITALICARVRYYVGSHGAKDYPGQITALITARVTNNVGSHGAKDYPGQITALITARVTYYVGSHGAKDYHPIAR</sequence>
<reference evidence="1" key="1">
    <citation type="journal article" date="2023" name="G3 (Bethesda)">
        <title>A reference genome for the long-term kleptoplast-retaining sea slug Elysia crispata morphotype clarki.</title>
        <authorList>
            <person name="Eastman K.E."/>
            <person name="Pendleton A.L."/>
            <person name="Shaikh M.A."/>
            <person name="Suttiyut T."/>
            <person name="Ogas R."/>
            <person name="Tomko P."/>
            <person name="Gavelis G."/>
            <person name="Widhalm J.R."/>
            <person name="Wisecaver J.H."/>
        </authorList>
    </citation>
    <scope>NUCLEOTIDE SEQUENCE</scope>
    <source>
        <strain evidence="1">ECLA1</strain>
    </source>
</reference>
<dbReference type="AlphaFoldDB" id="A0AAE1E0Z6"/>
<name>A0AAE1E0Z6_9GAST</name>
<proteinExistence type="predicted"/>
<evidence type="ECO:0000313" key="1">
    <source>
        <dbReference type="EMBL" id="KAK3788878.1"/>
    </source>
</evidence>
<dbReference type="Proteomes" id="UP001283361">
    <property type="component" value="Unassembled WGS sequence"/>
</dbReference>
<protein>
    <submittedName>
        <fullName evidence="1">Uncharacterized protein</fullName>
    </submittedName>
</protein>
<gene>
    <name evidence="1" type="ORF">RRG08_063812</name>
</gene>
<comment type="caution">
    <text evidence="1">The sequence shown here is derived from an EMBL/GenBank/DDBJ whole genome shotgun (WGS) entry which is preliminary data.</text>
</comment>